<organism evidence="2">
    <name type="scientific">Culex pipiens</name>
    <name type="common">House mosquito</name>
    <dbReference type="NCBI Taxonomy" id="7175"/>
    <lineage>
        <taxon>Eukaryota</taxon>
        <taxon>Metazoa</taxon>
        <taxon>Ecdysozoa</taxon>
        <taxon>Arthropoda</taxon>
        <taxon>Hexapoda</taxon>
        <taxon>Insecta</taxon>
        <taxon>Pterygota</taxon>
        <taxon>Neoptera</taxon>
        <taxon>Endopterygota</taxon>
        <taxon>Diptera</taxon>
        <taxon>Nematocera</taxon>
        <taxon>Culicoidea</taxon>
        <taxon>Culicidae</taxon>
        <taxon>Culicinae</taxon>
        <taxon>Culicini</taxon>
        <taxon>Culex</taxon>
        <taxon>Culex</taxon>
    </lineage>
</organism>
<evidence type="ECO:0000313" key="2">
    <source>
        <dbReference type="EMBL" id="CAG6590616.1"/>
    </source>
</evidence>
<evidence type="ECO:0000256" key="1">
    <source>
        <dbReference type="SAM" id="MobiDB-lite"/>
    </source>
</evidence>
<name>A0A8D8P6J1_CULPI</name>
<proteinExistence type="predicted"/>
<dbReference type="AlphaFoldDB" id="A0A8D8P6J1"/>
<dbReference type="EMBL" id="HBUE01325447">
    <property type="protein sequence ID" value="CAG6590616.1"/>
    <property type="molecule type" value="Transcribed_RNA"/>
</dbReference>
<accession>A0A8D8P6J1</accession>
<sequence length="109" mass="12123">MQVESPNRRARERGKSSPGGGKTLRKPTPQQQLESGSFERNVLSRIRGSLIEISEKIPAEGTYASSSVADWKCTGDEKFNSSAIDFCCLLLKIKKNSYLILFLQSDLKV</sequence>
<reference evidence="2" key="1">
    <citation type="submission" date="2021-05" db="EMBL/GenBank/DDBJ databases">
        <authorList>
            <person name="Alioto T."/>
            <person name="Alioto T."/>
            <person name="Gomez Garrido J."/>
        </authorList>
    </citation>
    <scope>NUCLEOTIDE SEQUENCE</scope>
</reference>
<feature type="region of interest" description="Disordered" evidence="1">
    <location>
        <begin position="1"/>
        <end position="37"/>
    </location>
</feature>
<protein>
    <submittedName>
        <fullName evidence="2">(northern house mosquito) hypothetical protein</fullName>
    </submittedName>
</protein>
<dbReference type="EMBL" id="HBUE01218880">
    <property type="protein sequence ID" value="CAG6538601.1"/>
    <property type="molecule type" value="Transcribed_RNA"/>
</dbReference>
<feature type="compositionally biased region" description="Basic and acidic residues" evidence="1">
    <location>
        <begin position="1"/>
        <end position="15"/>
    </location>
</feature>